<dbReference type="PANTHER" id="PTHR35006:SF2">
    <property type="entry name" value="GLYOXALASE FAMILY PROTEIN (AFU_ORTHOLOGUE AFUA_5G14830)"/>
    <property type="match status" value="1"/>
</dbReference>
<feature type="domain" description="VOC" evidence="1">
    <location>
        <begin position="1"/>
        <end position="121"/>
    </location>
</feature>
<evidence type="ECO:0000259" key="1">
    <source>
        <dbReference type="PROSITE" id="PS51819"/>
    </source>
</evidence>
<dbReference type="InterPro" id="IPR004360">
    <property type="entry name" value="Glyas_Fos-R_dOase_dom"/>
</dbReference>
<evidence type="ECO:0000313" key="2">
    <source>
        <dbReference type="EMBL" id="MFC3766669.1"/>
    </source>
</evidence>
<dbReference type="Proteomes" id="UP001595699">
    <property type="component" value="Unassembled WGS sequence"/>
</dbReference>
<sequence>MVDHVAFVVTDLAASAALYERLLAPLGFEVLYRHTTAIAFGADGIDDFGLNEGTPGEQPTVAAHVAFVAETRDQVDAFHAAAVAAGLTDITPPSVRPEYSVRYYACFVRDLQGNNIEAVWHASTAQA</sequence>
<proteinExistence type="predicted"/>
<dbReference type="RefSeq" id="WP_307782741.1">
    <property type="nucleotide sequence ID" value="NZ_JAFBCM010000001.1"/>
</dbReference>
<dbReference type="PROSITE" id="PS51819">
    <property type="entry name" value="VOC"/>
    <property type="match status" value="1"/>
</dbReference>
<evidence type="ECO:0000313" key="3">
    <source>
        <dbReference type="Proteomes" id="UP001595699"/>
    </source>
</evidence>
<comment type="caution">
    <text evidence="2">The sequence shown here is derived from an EMBL/GenBank/DDBJ whole genome shotgun (WGS) entry which is preliminary data.</text>
</comment>
<dbReference type="Pfam" id="PF00903">
    <property type="entry name" value="Glyoxalase"/>
    <property type="match status" value="1"/>
</dbReference>
<organism evidence="2 3">
    <name type="scientific">Tenggerimyces flavus</name>
    <dbReference type="NCBI Taxonomy" id="1708749"/>
    <lineage>
        <taxon>Bacteria</taxon>
        <taxon>Bacillati</taxon>
        <taxon>Actinomycetota</taxon>
        <taxon>Actinomycetes</taxon>
        <taxon>Propionibacteriales</taxon>
        <taxon>Nocardioidaceae</taxon>
        <taxon>Tenggerimyces</taxon>
    </lineage>
</organism>
<name>A0ABV7YP76_9ACTN</name>
<dbReference type="EMBL" id="JBHRZH010000056">
    <property type="protein sequence ID" value="MFC3766669.1"/>
    <property type="molecule type" value="Genomic_DNA"/>
</dbReference>
<dbReference type="CDD" id="cd07262">
    <property type="entry name" value="VOC_like"/>
    <property type="match status" value="1"/>
</dbReference>
<protein>
    <submittedName>
        <fullName evidence="2">VOC family protein</fullName>
    </submittedName>
</protein>
<dbReference type="InterPro" id="IPR029068">
    <property type="entry name" value="Glyas_Bleomycin-R_OHBP_Dase"/>
</dbReference>
<accession>A0ABV7YP76</accession>
<dbReference type="Gene3D" id="3.10.180.10">
    <property type="entry name" value="2,3-Dihydroxybiphenyl 1,2-Dioxygenase, domain 1"/>
    <property type="match status" value="1"/>
</dbReference>
<dbReference type="PANTHER" id="PTHR35006">
    <property type="entry name" value="GLYOXALASE FAMILY PROTEIN (AFU_ORTHOLOGUE AFUA_5G14830)"/>
    <property type="match status" value="1"/>
</dbReference>
<dbReference type="SUPFAM" id="SSF54593">
    <property type="entry name" value="Glyoxalase/Bleomycin resistance protein/Dihydroxybiphenyl dioxygenase"/>
    <property type="match status" value="1"/>
</dbReference>
<dbReference type="InterPro" id="IPR037523">
    <property type="entry name" value="VOC_core"/>
</dbReference>
<reference evidence="3" key="1">
    <citation type="journal article" date="2019" name="Int. J. Syst. Evol. Microbiol.">
        <title>The Global Catalogue of Microorganisms (GCM) 10K type strain sequencing project: providing services to taxonomists for standard genome sequencing and annotation.</title>
        <authorList>
            <consortium name="The Broad Institute Genomics Platform"/>
            <consortium name="The Broad Institute Genome Sequencing Center for Infectious Disease"/>
            <person name="Wu L."/>
            <person name="Ma J."/>
        </authorList>
    </citation>
    <scope>NUCLEOTIDE SEQUENCE [LARGE SCALE GENOMIC DNA]</scope>
    <source>
        <strain evidence="3">CGMCC 4.7241</strain>
    </source>
</reference>
<keyword evidence="3" id="KW-1185">Reference proteome</keyword>
<gene>
    <name evidence="2" type="ORF">ACFOUW_37980</name>
</gene>